<proteinExistence type="predicted"/>
<gene>
    <name evidence="3" type="primary">sle_23550</name>
</gene>
<evidence type="ECO:0000259" key="2">
    <source>
        <dbReference type="Pfam" id="PF20248"/>
    </source>
</evidence>
<evidence type="ECO:0000313" key="3">
    <source>
        <dbReference type="EMBL" id="CQR61816.1"/>
    </source>
</evidence>
<feature type="region of interest" description="Disordered" evidence="1">
    <location>
        <begin position="227"/>
        <end position="256"/>
    </location>
</feature>
<accession>A0A0F7VYC7</accession>
<protein>
    <submittedName>
        <fullName evidence="3">Transcriptional Activator SRCAP-Like Protein</fullName>
    </submittedName>
</protein>
<organism evidence="3 4">
    <name type="scientific">Streptomyces leeuwenhoekii</name>
    <dbReference type="NCBI Taxonomy" id="1437453"/>
    <lineage>
        <taxon>Bacteria</taxon>
        <taxon>Bacillati</taxon>
        <taxon>Actinomycetota</taxon>
        <taxon>Actinomycetes</taxon>
        <taxon>Kitasatosporales</taxon>
        <taxon>Streptomycetaceae</taxon>
        <taxon>Streptomyces</taxon>
    </lineage>
</organism>
<dbReference type="EMBL" id="LN831790">
    <property type="protein sequence ID" value="CQR61816.1"/>
    <property type="molecule type" value="Genomic_DNA"/>
</dbReference>
<reference evidence="3 4" key="1">
    <citation type="submission" date="2015-02" db="EMBL/GenBank/DDBJ databases">
        <authorList>
            <person name="Gomez-Escribano P.J."/>
        </authorList>
    </citation>
    <scope>NUCLEOTIDE SEQUENCE [LARGE SCALE GENOMIC DNA]</scope>
    <source>
        <strain evidence="4">C34 (DSM 42122 / NRRL B-24963)</strain>
    </source>
</reference>
<dbReference type="AlphaFoldDB" id="A0A0F7VYC7"/>
<dbReference type="Proteomes" id="UP000035016">
    <property type="component" value="Chromosome Chromosome"/>
</dbReference>
<evidence type="ECO:0000256" key="1">
    <source>
        <dbReference type="SAM" id="MobiDB-lite"/>
    </source>
</evidence>
<feature type="compositionally biased region" description="Basic and acidic residues" evidence="1">
    <location>
        <begin position="227"/>
        <end position="241"/>
    </location>
</feature>
<feature type="domain" description="DUF6603" evidence="2">
    <location>
        <begin position="305"/>
        <end position="777"/>
    </location>
</feature>
<dbReference type="InterPro" id="IPR046538">
    <property type="entry name" value="DUF6603"/>
</dbReference>
<sequence length="977" mass="101737">MTVQVNQLQERLRGNGDGSGPGHMVEVPGELLGDGEGFRPVFADGVLRAVWEKGNADALAFTGSARTALADAAVPVEVVFEHDGGGAVTGARLSVELPAPGTPGEVLGRGLGIDVPCLPRTAVVSRVVWRQSGGTTVVTGEGEHGRIAVVCRPDTGRLLIASGGAWHTLCTDQDLTAEQVAALLDAADVTVRAASARSADGLAAGAWLVLPDAGAQGGSVLVPVRPDRARRETDPSRRDGLGRPMPVARTGAEPSGARRVGIRRVPHAVATDDGYVVLAPGALAGRGSRAGFMLGGLSAEVALRGFLDFGDLADGKSKSITYDKAPLYISGGLTLRKANPPYTLAVGGVLLVDTGALTGTAIAAAYIPGAEARPSFFAFGALSAEKGIGPPPFQVRGIAAGMGWRSNLRLPDGAHNVPDFPFIKALDDPRTIGARPDGSADALAVLDTLIGGHAPWVTPARGSDDPLWIVAGLAFTVAERLDGRAMLVLQTGADLTLGLLGVAGMSFPKEVGRRKYAHVEIGLEALLKPKAGELSLSAALTPNSFVLDPNCKLRGGVAFKTWFGSNPNQGDFVVTAGGYHHNYRRPAHYPNVPRLGFDWDLSGTVTVSGSAYLAFTPAAVMAGGALEVRFHSGAVRAWLTAKVDALIRWKPFYFDVGMRVSVGVQARVKVLFVKITITVEVGVSLNVWGPPTGGRAKIHLWFISFTVHFGKDPEPDDNALGWADFRTMLPPPETAVRVLPGAGLLADRPQAPDGETRGSDDEQAWQVSSAGFTFSTDSAVPVTELYLTRTGGSPAETGSTLNIRPMKKTGLTSTQRISLARESGQVDLAAWDRARTTASVPQALWGTGAGDALPAPGEQVIPRQLTGATLSSPGPDYGNDTGYITEEAFAFDPMPREGVQPLDPSAGPAGPAPQRPGGVIGTIARTVAAQEQTRDRAELVQALAGFGLNLGQVDGDLSAHKMAAETAFTADPMLIPA</sequence>
<evidence type="ECO:0000313" key="4">
    <source>
        <dbReference type="Proteomes" id="UP000035016"/>
    </source>
</evidence>
<dbReference type="Pfam" id="PF20248">
    <property type="entry name" value="DUF6603"/>
    <property type="match status" value="1"/>
</dbReference>
<name>A0A0F7VYC7_STRLW</name>
<feature type="region of interest" description="Disordered" evidence="1">
    <location>
        <begin position="1"/>
        <end position="23"/>
    </location>
</feature>
<dbReference type="KEGG" id="sle:sle_23550"/>